<evidence type="ECO:0000256" key="6">
    <source>
        <dbReference type="ARBA" id="ARBA00023186"/>
    </source>
</evidence>
<dbReference type="GO" id="GO:0003755">
    <property type="term" value="F:peptidyl-prolyl cis-trans isomerase activity"/>
    <property type="evidence" value="ECO:0007669"/>
    <property type="project" value="UniProtKB-KW"/>
</dbReference>
<dbReference type="InterPro" id="IPR027304">
    <property type="entry name" value="Trigger_fact/SurA_dom_sf"/>
</dbReference>
<dbReference type="eggNOG" id="COG0544">
    <property type="taxonomic scope" value="Bacteria"/>
</dbReference>
<name>V2Y7H0_9FIRM</name>
<dbReference type="GO" id="GO:0015031">
    <property type="term" value="P:protein transport"/>
    <property type="evidence" value="ECO:0007669"/>
    <property type="project" value="InterPro"/>
</dbReference>
<dbReference type="PROSITE" id="PS51257">
    <property type="entry name" value="PROKAR_LIPOPROTEIN"/>
    <property type="match status" value="1"/>
</dbReference>
<dbReference type="Gene3D" id="1.10.3120.10">
    <property type="entry name" value="Trigger factor, C-terminal domain"/>
    <property type="match status" value="1"/>
</dbReference>
<comment type="caution">
    <text evidence="13">The sequence shown here is derived from an EMBL/GenBank/DDBJ whole genome shotgun (WGS) entry which is preliminary data.</text>
</comment>
<evidence type="ECO:0000259" key="12">
    <source>
        <dbReference type="PROSITE" id="PS50059"/>
    </source>
</evidence>
<dbReference type="InterPro" id="IPR001179">
    <property type="entry name" value="PPIase_FKBP_dom"/>
</dbReference>
<proteinExistence type="inferred from homology"/>
<keyword evidence="6" id="KW-0143">Chaperone</keyword>
<keyword evidence="5 10" id="KW-0697">Rotamase</keyword>
<dbReference type="AlphaFoldDB" id="V2Y7H0"/>
<feature type="signal peptide" evidence="11">
    <location>
        <begin position="1"/>
        <end position="25"/>
    </location>
</feature>
<dbReference type="SUPFAM" id="SSF109998">
    <property type="entry name" value="Triger factor/SurA peptide-binding domain-like"/>
    <property type="match status" value="1"/>
</dbReference>
<evidence type="ECO:0000256" key="11">
    <source>
        <dbReference type="SAM" id="SignalP"/>
    </source>
</evidence>
<keyword evidence="11" id="KW-0732">Signal</keyword>
<gene>
    <name evidence="13" type="ORF">GCWU0000282_000767</name>
</gene>
<evidence type="ECO:0000256" key="4">
    <source>
        <dbReference type="ARBA" id="ARBA00022618"/>
    </source>
</evidence>
<comment type="function">
    <text evidence="9">Involved in protein export. Acts as a chaperone by maintaining the newly synthesized protein in an open conformation. Functions as a peptidyl-prolyl cis-trans isomerase.</text>
</comment>
<dbReference type="GO" id="GO:0051301">
    <property type="term" value="P:cell division"/>
    <property type="evidence" value="ECO:0007669"/>
    <property type="project" value="UniProtKB-KW"/>
</dbReference>
<comment type="subcellular location">
    <subcellularLocation>
        <location evidence="2">Cytoplasm</location>
    </subcellularLocation>
</comment>
<organism evidence="13 14">
    <name type="scientific">Catonella morbi ATCC 51271</name>
    <dbReference type="NCBI Taxonomy" id="592026"/>
    <lineage>
        <taxon>Bacteria</taxon>
        <taxon>Bacillati</taxon>
        <taxon>Bacillota</taxon>
        <taxon>Clostridia</taxon>
        <taxon>Lachnospirales</taxon>
        <taxon>Lachnospiraceae</taxon>
        <taxon>Catonella</taxon>
    </lineage>
</organism>
<dbReference type="GO" id="GO:0005737">
    <property type="term" value="C:cytoplasm"/>
    <property type="evidence" value="ECO:0007669"/>
    <property type="project" value="UniProtKB-SubCell"/>
</dbReference>
<dbReference type="Pfam" id="PF00254">
    <property type="entry name" value="FKBP_C"/>
    <property type="match status" value="1"/>
</dbReference>
<dbReference type="EMBL" id="ACIL03000006">
    <property type="protein sequence ID" value="ESL04047.1"/>
    <property type="molecule type" value="Genomic_DNA"/>
</dbReference>
<comment type="catalytic activity">
    <reaction evidence="1 10">
        <text>[protein]-peptidylproline (omega=180) = [protein]-peptidylproline (omega=0)</text>
        <dbReference type="Rhea" id="RHEA:16237"/>
        <dbReference type="Rhea" id="RHEA-COMP:10747"/>
        <dbReference type="Rhea" id="RHEA-COMP:10748"/>
        <dbReference type="ChEBI" id="CHEBI:83833"/>
        <dbReference type="ChEBI" id="CHEBI:83834"/>
        <dbReference type="EC" id="5.2.1.8"/>
    </reaction>
</comment>
<accession>V2Y7H0</accession>
<keyword evidence="8" id="KW-0131">Cell cycle</keyword>
<keyword evidence="7 10" id="KW-0413">Isomerase</keyword>
<feature type="chain" id="PRO_5038674495" description="peptidylprolyl isomerase" evidence="11">
    <location>
        <begin position="26"/>
        <end position="378"/>
    </location>
</feature>
<evidence type="ECO:0000256" key="9">
    <source>
        <dbReference type="ARBA" id="ARBA00024849"/>
    </source>
</evidence>
<comment type="similarity">
    <text evidence="3">Belongs to the FKBP-type PPIase family. Tig subfamily.</text>
</comment>
<dbReference type="OrthoDB" id="9767721at2"/>
<evidence type="ECO:0000256" key="3">
    <source>
        <dbReference type="ARBA" id="ARBA00005464"/>
    </source>
</evidence>
<evidence type="ECO:0000256" key="8">
    <source>
        <dbReference type="ARBA" id="ARBA00023306"/>
    </source>
</evidence>
<evidence type="ECO:0000256" key="10">
    <source>
        <dbReference type="PROSITE-ProRule" id="PRU00277"/>
    </source>
</evidence>
<evidence type="ECO:0000256" key="1">
    <source>
        <dbReference type="ARBA" id="ARBA00000971"/>
    </source>
</evidence>
<dbReference type="InterPro" id="IPR008880">
    <property type="entry name" value="Trigger_fac_C"/>
</dbReference>
<dbReference type="Gene3D" id="3.10.50.40">
    <property type="match status" value="1"/>
</dbReference>
<protein>
    <recommendedName>
        <fullName evidence="10">peptidylprolyl isomerase</fullName>
        <ecNumber evidence="10">5.2.1.8</ecNumber>
    </recommendedName>
</protein>
<keyword evidence="4" id="KW-0132">Cell division</keyword>
<dbReference type="NCBIfam" id="TIGR00115">
    <property type="entry name" value="tig"/>
    <property type="match status" value="1"/>
</dbReference>
<dbReference type="Proteomes" id="UP000018227">
    <property type="component" value="Unassembled WGS sequence"/>
</dbReference>
<evidence type="ECO:0000256" key="5">
    <source>
        <dbReference type="ARBA" id="ARBA00023110"/>
    </source>
</evidence>
<dbReference type="STRING" id="592026.GCWU0000282_000767"/>
<dbReference type="GO" id="GO:0006457">
    <property type="term" value="P:protein folding"/>
    <property type="evidence" value="ECO:0007669"/>
    <property type="project" value="InterPro"/>
</dbReference>
<dbReference type="HOGENOM" id="CLU_033058_1_2_9"/>
<keyword evidence="14" id="KW-1185">Reference proteome</keyword>
<evidence type="ECO:0000313" key="13">
    <source>
        <dbReference type="EMBL" id="ESL04047.1"/>
    </source>
</evidence>
<evidence type="ECO:0000313" key="14">
    <source>
        <dbReference type="Proteomes" id="UP000018227"/>
    </source>
</evidence>
<dbReference type="InterPro" id="IPR037041">
    <property type="entry name" value="Trigger_fac_C_sf"/>
</dbReference>
<dbReference type="Pfam" id="PF05698">
    <property type="entry name" value="Trigger_C"/>
    <property type="match status" value="1"/>
</dbReference>
<dbReference type="PROSITE" id="PS50059">
    <property type="entry name" value="FKBP_PPIASE"/>
    <property type="match status" value="1"/>
</dbReference>
<dbReference type="EC" id="5.2.1.8" evidence="10"/>
<evidence type="ECO:0000256" key="2">
    <source>
        <dbReference type="ARBA" id="ARBA00004496"/>
    </source>
</evidence>
<dbReference type="FunFam" id="3.10.50.40:FF:000001">
    <property type="entry name" value="Trigger factor"/>
    <property type="match status" value="1"/>
</dbReference>
<dbReference type="SUPFAM" id="SSF54534">
    <property type="entry name" value="FKBP-like"/>
    <property type="match status" value="1"/>
</dbReference>
<dbReference type="InterPro" id="IPR005215">
    <property type="entry name" value="Trig_fac"/>
</dbReference>
<dbReference type="InterPro" id="IPR046357">
    <property type="entry name" value="PPIase_dom_sf"/>
</dbReference>
<evidence type="ECO:0000256" key="7">
    <source>
        <dbReference type="ARBA" id="ARBA00023235"/>
    </source>
</evidence>
<sequence length="378" mass="41343">MKKRVYLMTAISAVVVALTACGGNAGNNKSSSVTSASGSAVSSKTTSAATGAAIEFKPSDYIEKLAEYKGLEYSKVDTEATDAEIEDRVKSFLSNYPEKITDRAVKKGDTVNIDFEGKKDGVAFDGGTAKGFDLTIGSNSFIPGFEDGLIGKKPGETVDLNLKFPDDYKSEELKGAKVVFTVKINYIAGEAPKELTDELVKANTDFKTAAEYKADIKAKLEESKKNEAKANTTRELLEKVVTESAIKSVPKAAEEKYYAQIMGYWNNVATQYGMELKDLVTNQFKLTEEEFEAEVKKQAELSARILVVVRAIAEAEKLEISDDEYKAALNTYYENSNAKDSMDLATYEKQVGKESLMDIILNDKVGTFLMENGKEASK</sequence>
<dbReference type="RefSeq" id="WP_023353655.1">
    <property type="nucleotide sequence ID" value="NZ_KI535366.1"/>
</dbReference>
<feature type="domain" description="PPIase FKBP-type" evidence="12">
    <location>
        <begin position="108"/>
        <end position="203"/>
    </location>
</feature>
<reference evidence="13 14" key="1">
    <citation type="submission" date="2013-06" db="EMBL/GenBank/DDBJ databases">
        <authorList>
            <person name="Weinstock G."/>
            <person name="Sodergren E."/>
            <person name="Clifton S."/>
            <person name="Fulton L."/>
            <person name="Fulton B."/>
            <person name="Courtney L."/>
            <person name="Fronick C."/>
            <person name="Harrison M."/>
            <person name="Strong C."/>
            <person name="Farmer C."/>
            <person name="Delahaunty K."/>
            <person name="Markovic C."/>
            <person name="Hall O."/>
            <person name="Minx P."/>
            <person name="Tomlinson C."/>
            <person name="Mitreva M."/>
            <person name="Nelson J."/>
            <person name="Hou S."/>
            <person name="Wollam A."/>
            <person name="Pepin K.H."/>
            <person name="Johnson M."/>
            <person name="Bhonagiri V."/>
            <person name="Nash W.E."/>
            <person name="Warren W."/>
            <person name="Chinwalla A."/>
            <person name="Mardis E.R."/>
            <person name="Wilson R.K."/>
        </authorList>
    </citation>
    <scope>NUCLEOTIDE SEQUENCE [LARGE SCALE GENOMIC DNA]</scope>
    <source>
        <strain evidence="13 14">ATCC 51271</strain>
    </source>
</reference>